<name>A0A9Q0GBB4_9ROSI</name>
<dbReference type="Proteomes" id="UP001141552">
    <property type="component" value="Unassembled WGS sequence"/>
</dbReference>
<dbReference type="EMBL" id="JAKUCV010001323">
    <property type="protein sequence ID" value="KAJ4846865.1"/>
    <property type="molecule type" value="Genomic_DNA"/>
</dbReference>
<organism evidence="2 3">
    <name type="scientific">Turnera subulata</name>
    <dbReference type="NCBI Taxonomy" id="218843"/>
    <lineage>
        <taxon>Eukaryota</taxon>
        <taxon>Viridiplantae</taxon>
        <taxon>Streptophyta</taxon>
        <taxon>Embryophyta</taxon>
        <taxon>Tracheophyta</taxon>
        <taxon>Spermatophyta</taxon>
        <taxon>Magnoliopsida</taxon>
        <taxon>eudicotyledons</taxon>
        <taxon>Gunneridae</taxon>
        <taxon>Pentapetalae</taxon>
        <taxon>rosids</taxon>
        <taxon>fabids</taxon>
        <taxon>Malpighiales</taxon>
        <taxon>Passifloraceae</taxon>
        <taxon>Turnera</taxon>
    </lineage>
</organism>
<comment type="caution">
    <text evidence="2">The sequence shown here is derived from an EMBL/GenBank/DDBJ whole genome shotgun (WGS) entry which is preliminary data.</text>
</comment>
<protein>
    <submittedName>
        <fullName evidence="2">Uncharacterized protein</fullName>
    </submittedName>
</protein>
<sequence>MATGLISLALHDNKENIPPFSPKQASSSISGSSVIVPRPPVSNIGKKRRARSRTPLEDITNLMNQLPIIQSNMSVVGHRTLISHSPSPSRKVICTKRRAVASVDSSSFKKTHLANPCRNFR</sequence>
<evidence type="ECO:0000313" key="2">
    <source>
        <dbReference type="EMBL" id="KAJ4846865.1"/>
    </source>
</evidence>
<gene>
    <name evidence="2" type="ORF">Tsubulata_011867</name>
</gene>
<accession>A0A9Q0GBB4</accession>
<evidence type="ECO:0000256" key="1">
    <source>
        <dbReference type="SAM" id="MobiDB-lite"/>
    </source>
</evidence>
<reference evidence="2" key="2">
    <citation type="journal article" date="2023" name="Plants (Basel)">
        <title>Annotation of the Turnera subulata (Passifloraceae) Draft Genome Reveals the S-Locus Evolved after the Divergence of Turneroideae from Passifloroideae in a Stepwise Manner.</title>
        <authorList>
            <person name="Henning P.M."/>
            <person name="Roalson E.H."/>
            <person name="Mir W."/>
            <person name="McCubbin A.G."/>
            <person name="Shore J.S."/>
        </authorList>
    </citation>
    <scope>NUCLEOTIDE SEQUENCE</scope>
    <source>
        <strain evidence="2">F60SS</strain>
    </source>
</reference>
<dbReference type="AlphaFoldDB" id="A0A9Q0GBB4"/>
<dbReference type="OrthoDB" id="814136at2759"/>
<reference evidence="2" key="1">
    <citation type="submission" date="2022-02" db="EMBL/GenBank/DDBJ databases">
        <authorList>
            <person name="Henning P.M."/>
            <person name="McCubbin A.G."/>
            <person name="Shore J.S."/>
        </authorList>
    </citation>
    <scope>NUCLEOTIDE SEQUENCE</scope>
    <source>
        <strain evidence="2">F60SS</strain>
        <tissue evidence="2">Leaves</tissue>
    </source>
</reference>
<feature type="compositionally biased region" description="Low complexity" evidence="1">
    <location>
        <begin position="26"/>
        <end position="44"/>
    </location>
</feature>
<evidence type="ECO:0000313" key="3">
    <source>
        <dbReference type="Proteomes" id="UP001141552"/>
    </source>
</evidence>
<proteinExistence type="predicted"/>
<feature type="region of interest" description="Disordered" evidence="1">
    <location>
        <begin position="16"/>
        <end position="52"/>
    </location>
</feature>
<keyword evidence="3" id="KW-1185">Reference proteome</keyword>